<evidence type="ECO:0000313" key="2">
    <source>
        <dbReference type="Proteomes" id="UP000290218"/>
    </source>
</evidence>
<evidence type="ECO:0000313" key="1">
    <source>
        <dbReference type="EMBL" id="RXK54421.1"/>
    </source>
</evidence>
<dbReference type="AlphaFoldDB" id="A0A4Q1C6L3"/>
<dbReference type="Proteomes" id="UP000290218">
    <property type="component" value="Unassembled WGS sequence"/>
</dbReference>
<dbReference type="Gene3D" id="3.30.2310.20">
    <property type="entry name" value="RelE-like"/>
    <property type="match status" value="1"/>
</dbReference>
<dbReference type="SUPFAM" id="SSF143011">
    <property type="entry name" value="RelE-like"/>
    <property type="match status" value="1"/>
</dbReference>
<organism evidence="1 2">
    <name type="scientific">Oleiharenicola lentus</name>
    <dbReference type="NCBI Taxonomy" id="2508720"/>
    <lineage>
        <taxon>Bacteria</taxon>
        <taxon>Pseudomonadati</taxon>
        <taxon>Verrucomicrobiota</taxon>
        <taxon>Opitutia</taxon>
        <taxon>Opitutales</taxon>
        <taxon>Opitutaceae</taxon>
        <taxon>Oleiharenicola</taxon>
    </lineage>
</organism>
<name>A0A4Q1C6L3_9BACT</name>
<sequence length="116" mass="13903">MYQVTFSDQSMRELNRLDKLAQLEAIEPISKVRPADLANPREPLGRFTRGEHTFYRLRAGEFRFYFTVSDDKLHTHYILHKDSLEDALFRMKLPVSEKQLFEQDSKFWKYLESLTK</sequence>
<dbReference type="InterPro" id="IPR035093">
    <property type="entry name" value="RelE/ParE_toxin_dom_sf"/>
</dbReference>
<keyword evidence="2" id="KW-1185">Reference proteome</keyword>
<comment type="caution">
    <text evidence="1">The sequence shown here is derived from an EMBL/GenBank/DDBJ whole genome shotgun (WGS) entry which is preliminary data.</text>
</comment>
<protein>
    <submittedName>
        <fullName evidence="1">Cytotoxic translational repressor of toxin-antitoxin stability system</fullName>
    </submittedName>
</protein>
<accession>A0A4Q1C6L3</accession>
<dbReference type="RefSeq" id="WP_129045786.1">
    <property type="nucleotide sequence ID" value="NZ_SDHX01000001.1"/>
</dbReference>
<proteinExistence type="predicted"/>
<dbReference type="EMBL" id="SDHX01000001">
    <property type="protein sequence ID" value="RXK54421.1"/>
    <property type="molecule type" value="Genomic_DNA"/>
</dbReference>
<gene>
    <name evidence="1" type="ORF">ESB00_00545</name>
</gene>
<dbReference type="OrthoDB" id="193331at2"/>
<reference evidence="1 2" key="1">
    <citation type="submission" date="2019-01" db="EMBL/GenBank/DDBJ databases">
        <title>Lacunisphaera sp. strain TWA-58.</title>
        <authorList>
            <person name="Chen W.-M."/>
        </authorList>
    </citation>
    <scope>NUCLEOTIDE SEQUENCE [LARGE SCALE GENOMIC DNA]</scope>
    <source>
        <strain evidence="1 2">TWA-58</strain>
    </source>
</reference>